<geneLocation type="mitochondrion" evidence="18"/>
<proteinExistence type="inferred from homology"/>
<evidence type="ECO:0000256" key="13">
    <source>
        <dbReference type="ARBA" id="ARBA00023128"/>
    </source>
</evidence>
<comment type="subcellular location">
    <subcellularLocation>
        <location evidence="17">Mitochondrion inner membrane</location>
        <topology evidence="17">Multi-pass membrane protein</topology>
    </subcellularLocation>
    <subcellularLocation>
        <location evidence="1">Mitochondrion membrane</location>
        <topology evidence="1">Multi-pass membrane protein</topology>
    </subcellularLocation>
</comment>
<keyword evidence="13 17" id="KW-0496">Mitochondrion</keyword>
<dbReference type="GeneID" id="41954655"/>
<accession>A0A5C2A5U8</accession>
<dbReference type="PANTHER" id="PTHR11434">
    <property type="entry name" value="NADH-UBIQUINONE OXIDOREDUCTASE SUBUNIT ND4L"/>
    <property type="match status" value="1"/>
</dbReference>
<dbReference type="GO" id="GO:0008137">
    <property type="term" value="F:NADH dehydrogenase (ubiquinone) activity"/>
    <property type="evidence" value="ECO:0007669"/>
    <property type="project" value="UniProtKB-EC"/>
</dbReference>
<keyword evidence="9 17" id="KW-0249">Electron transport</keyword>
<dbReference type="Pfam" id="PF00420">
    <property type="entry name" value="Oxidored_q2"/>
    <property type="match status" value="1"/>
</dbReference>
<dbReference type="RefSeq" id="YP_009704352.1">
    <property type="nucleotide sequence ID" value="NC_044967.1"/>
</dbReference>
<comment type="catalytic activity">
    <reaction evidence="16">
        <text>a ubiquinone + NADH + 5 H(+)(in) = a ubiquinol + NAD(+) + 4 H(+)(out)</text>
        <dbReference type="Rhea" id="RHEA:29091"/>
        <dbReference type="Rhea" id="RHEA-COMP:9565"/>
        <dbReference type="Rhea" id="RHEA-COMP:9566"/>
        <dbReference type="ChEBI" id="CHEBI:15378"/>
        <dbReference type="ChEBI" id="CHEBI:16389"/>
        <dbReference type="ChEBI" id="CHEBI:17976"/>
        <dbReference type="ChEBI" id="CHEBI:57540"/>
        <dbReference type="ChEBI" id="CHEBI:57945"/>
        <dbReference type="EC" id="7.1.1.2"/>
    </reaction>
    <physiologicalReaction direction="left-to-right" evidence="16">
        <dbReference type="Rhea" id="RHEA:29092"/>
    </physiologicalReaction>
</comment>
<dbReference type="InterPro" id="IPR039428">
    <property type="entry name" value="NUOK/Mnh_C1-like"/>
</dbReference>
<feature type="transmembrane region" description="Helical" evidence="17">
    <location>
        <begin position="28"/>
        <end position="49"/>
    </location>
</feature>
<comment type="function">
    <text evidence="15">Core subunit of the mitochondrial membrane respiratory chain NADH dehydrogenase (Complex I) which catalyzes electron transfer from NADH through the respiratory chain, using ubiquinone as an electron acceptor. Part of the enzyme membrane arm which is embedded in the lipid bilayer and involved in proton translocation.</text>
</comment>
<keyword evidence="12 17" id="KW-0830">Ubiquinone</keyword>
<dbReference type="EC" id="7.1.1.2" evidence="3 17"/>
<evidence type="ECO:0000256" key="12">
    <source>
        <dbReference type="ARBA" id="ARBA00023075"/>
    </source>
</evidence>
<name>A0A5C2A5U8_9SAUR</name>
<evidence type="ECO:0000256" key="4">
    <source>
        <dbReference type="ARBA" id="ARBA00016612"/>
    </source>
</evidence>
<dbReference type="GO" id="GO:0042773">
    <property type="term" value="P:ATP synthesis coupled electron transport"/>
    <property type="evidence" value="ECO:0007669"/>
    <property type="project" value="UniProtKB-UniRule"/>
</dbReference>
<evidence type="ECO:0000256" key="2">
    <source>
        <dbReference type="ARBA" id="ARBA00010519"/>
    </source>
</evidence>
<reference evidence="18" key="1">
    <citation type="journal article" date="2019" name="Mitochondrial DNA Part B Resour">
        <title>The complete mitogenome of the Eurasian blindsnake Xerotyphlops vermicularis (Reptilia, Typhlopidae).</title>
        <authorList>
            <person name="Kornilios P."/>
        </authorList>
    </citation>
    <scope>NUCLEOTIDE SEQUENCE</scope>
</reference>
<keyword evidence="8 17" id="KW-1278">Translocase</keyword>
<evidence type="ECO:0000313" key="18">
    <source>
        <dbReference type="EMBL" id="QEO33844.1"/>
    </source>
</evidence>
<evidence type="ECO:0000256" key="7">
    <source>
        <dbReference type="ARBA" id="ARBA00022692"/>
    </source>
</evidence>
<keyword evidence="7 17" id="KW-0812">Transmembrane</keyword>
<evidence type="ECO:0000256" key="10">
    <source>
        <dbReference type="ARBA" id="ARBA00022989"/>
    </source>
</evidence>
<dbReference type="InterPro" id="IPR001133">
    <property type="entry name" value="NADH_UbQ_OxRdtase_chain4L/K"/>
</dbReference>
<dbReference type="GO" id="GO:0030964">
    <property type="term" value="C:NADH dehydrogenase complex"/>
    <property type="evidence" value="ECO:0007669"/>
    <property type="project" value="TreeGrafter"/>
</dbReference>
<dbReference type="CTD" id="4539"/>
<gene>
    <name evidence="18" type="primary">ND4L</name>
</gene>
<protein>
    <recommendedName>
        <fullName evidence="4 17">NADH-ubiquinone oxidoreductase chain 4L</fullName>
        <ecNumber evidence="3 17">7.1.1.2</ecNumber>
    </recommendedName>
</protein>
<dbReference type="PANTHER" id="PTHR11434:SF0">
    <property type="entry name" value="NADH-UBIQUINONE OXIDOREDUCTASE CHAIN 4L"/>
    <property type="match status" value="1"/>
</dbReference>
<keyword evidence="10 17" id="KW-1133">Transmembrane helix</keyword>
<feature type="transmembrane region" description="Helical" evidence="17">
    <location>
        <begin position="61"/>
        <end position="82"/>
    </location>
</feature>
<dbReference type="GO" id="GO:0005743">
    <property type="term" value="C:mitochondrial inner membrane"/>
    <property type="evidence" value="ECO:0007669"/>
    <property type="project" value="UniProtKB-SubCell"/>
</dbReference>
<dbReference type="Gene3D" id="1.10.287.3510">
    <property type="match status" value="1"/>
</dbReference>
<evidence type="ECO:0000256" key="9">
    <source>
        <dbReference type="ARBA" id="ARBA00022982"/>
    </source>
</evidence>
<keyword evidence="11 17" id="KW-0520">NAD</keyword>
<dbReference type="AlphaFoldDB" id="A0A5C2A5U8"/>
<evidence type="ECO:0000256" key="14">
    <source>
        <dbReference type="ARBA" id="ARBA00023136"/>
    </source>
</evidence>
<evidence type="ECO:0000256" key="5">
    <source>
        <dbReference type="ARBA" id="ARBA00022448"/>
    </source>
</evidence>
<comment type="similarity">
    <text evidence="2 17">Belongs to the complex I subunit 4L family.</text>
</comment>
<keyword evidence="14 17" id="KW-0472">Membrane</keyword>
<evidence type="ECO:0000256" key="16">
    <source>
        <dbReference type="ARBA" id="ARBA00048769"/>
    </source>
</evidence>
<evidence type="ECO:0000256" key="8">
    <source>
        <dbReference type="ARBA" id="ARBA00022967"/>
    </source>
</evidence>
<evidence type="ECO:0000256" key="3">
    <source>
        <dbReference type="ARBA" id="ARBA00012944"/>
    </source>
</evidence>
<organism evidence="18">
    <name type="scientific">Xerotyphlops vermicularis</name>
    <name type="common">Eurasian blind snake</name>
    <dbReference type="NCBI Taxonomy" id="759976"/>
    <lineage>
        <taxon>Eukaryota</taxon>
        <taxon>Metazoa</taxon>
        <taxon>Chordata</taxon>
        <taxon>Craniata</taxon>
        <taxon>Vertebrata</taxon>
        <taxon>Euteleostomi</taxon>
        <taxon>Lepidosauria</taxon>
        <taxon>Squamata</taxon>
        <taxon>Bifurcata</taxon>
        <taxon>Unidentata</taxon>
        <taxon>Episquamata</taxon>
        <taxon>Toxicofera</taxon>
        <taxon>Serpentes</taxon>
        <taxon>Typhlopoidea</taxon>
        <taxon>Typhlopidae</taxon>
        <taxon>Xerotyphlops</taxon>
    </lineage>
</organism>
<keyword evidence="6 17" id="KW-0679">Respiratory chain</keyword>
<evidence type="ECO:0000256" key="17">
    <source>
        <dbReference type="RuleBase" id="RU004419"/>
    </source>
</evidence>
<evidence type="ECO:0000256" key="15">
    <source>
        <dbReference type="ARBA" id="ARBA00043911"/>
    </source>
</evidence>
<sequence length="96" mass="10370">MSPIQEALLTAFSLTALSLSTQQKHFMYALLCIEAMMLSLFVLMTVNFINLTHTTGLPAPIMMLTMAACGAAVGLSLMIATIRTHGNDLLNNLNLL</sequence>
<evidence type="ECO:0000256" key="6">
    <source>
        <dbReference type="ARBA" id="ARBA00022660"/>
    </source>
</evidence>
<dbReference type="GO" id="GO:0016651">
    <property type="term" value="F:oxidoreductase activity, acting on NAD(P)H"/>
    <property type="evidence" value="ECO:0007669"/>
    <property type="project" value="InterPro"/>
</dbReference>
<dbReference type="EMBL" id="MH745105">
    <property type="protein sequence ID" value="QEO33844.1"/>
    <property type="molecule type" value="Genomic_DNA"/>
</dbReference>
<keyword evidence="5 17" id="KW-0813">Transport</keyword>
<keyword evidence="17" id="KW-0999">Mitochondrion inner membrane</keyword>
<evidence type="ECO:0000256" key="11">
    <source>
        <dbReference type="ARBA" id="ARBA00023027"/>
    </source>
</evidence>
<evidence type="ECO:0000256" key="1">
    <source>
        <dbReference type="ARBA" id="ARBA00004225"/>
    </source>
</evidence>